<protein>
    <submittedName>
        <fullName evidence="1">Uncharacterized protein</fullName>
    </submittedName>
</protein>
<organism evidence="1 2">
    <name type="scientific">Aquimarina litoralis</name>
    <dbReference type="NCBI Taxonomy" id="584605"/>
    <lineage>
        <taxon>Bacteria</taxon>
        <taxon>Pseudomonadati</taxon>
        <taxon>Bacteroidota</taxon>
        <taxon>Flavobacteriia</taxon>
        <taxon>Flavobacteriales</taxon>
        <taxon>Flavobacteriaceae</taxon>
        <taxon>Aquimarina</taxon>
    </lineage>
</organism>
<proteinExistence type="predicted"/>
<accession>A0ABN1INQ7</accession>
<evidence type="ECO:0000313" key="2">
    <source>
        <dbReference type="Proteomes" id="UP001501758"/>
    </source>
</evidence>
<evidence type="ECO:0000313" key="1">
    <source>
        <dbReference type="EMBL" id="GAA0718253.1"/>
    </source>
</evidence>
<dbReference type="RefSeq" id="WP_343911817.1">
    <property type="nucleotide sequence ID" value="NZ_BAAAGE010000001.1"/>
</dbReference>
<comment type="caution">
    <text evidence="1">The sequence shown here is derived from an EMBL/GenBank/DDBJ whole genome shotgun (WGS) entry which is preliminary data.</text>
</comment>
<reference evidence="1 2" key="1">
    <citation type="journal article" date="2019" name="Int. J. Syst. Evol. Microbiol.">
        <title>The Global Catalogue of Microorganisms (GCM) 10K type strain sequencing project: providing services to taxonomists for standard genome sequencing and annotation.</title>
        <authorList>
            <consortium name="The Broad Institute Genomics Platform"/>
            <consortium name="The Broad Institute Genome Sequencing Center for Infectious Disease"/>
            <person name="Wu L."/>
            <person name="Ma J."/>
        </authorList>
    </citation>
    <scope>NUCLEOTIDE SEQUENCE [LARGE SCALE GENOMIC DNA]</scope>
    <source>
        <strain evidence="1 2">JCM 15974</strain>
    </source>
</reference>
<dbReference type="EMBL" id="BAAAGE010000001">
    <property type="protein sequence ID" value="GAA0718253.1"/>
    <property type="molecule type" value="Genomic_DNA"/>
</dbReference>
<gene>
    <name evidence="1" type="ORF">GCM10009430_16130</name>
</gene>
<dbReference type="Proteomes" id="UP001501758">
    <property type="component" value="Unassembled WGS sequence"/>
</dbReference>
<sequence length="186" mass="21065">MIKFTECLNDTWDYFFLTDPTNLIRFKNEHHLGDDLMNEFTTNESAEVAVQKGVMIPMGGIINQPYTIFFNIDNESSVFTEDTSLLVLEKTGYILEVIHNEICMVTVPYLKNWTEDGGVHRLKEATQLGVRQKIQIANGTYAITILGGFTLQDGIEEATFEFQINPIAKGTQSKVTDIGFPFIIEK</sequence>
<keyword evidence="2" id="KW-1185">Reference proteome</keyword>
<name>A0ABN1INQ7_9FLAO</name>